<feature type="transmembrane region" description="Helical" evidence="1">
    <location>
        <begin position="6"/>
        <end position="26"/>
    </location>
</feature>
<proteinExistence type="predicted"/>
<dbReference type="Proteomes" id="UP000054770">
    <property type="component" value="Unassembled WGS sequence"/>
</dbReference>
<keyword evidence="1" id="KW-0472">Membrane</keyword>
<reference evidence="2" key="1">
    <citation type="submission" date="2016-01" db="EMBL/GenBank/DDBJ databases">
        <authorList>
            <person name="Peeters C."/>
        </authorList>
    </citation>
    <scope>NUCLEOTIDE SEQUENCE [LARGE SCALE GENOMIC DNA]</scope>
    <source>
        <strain evidence="2">LMG 22940</strain>
    </source>
</reference>
<dbReference type="InterPro" id="IPR046730">
    <property type="entry name" value="DUF6622"/>
</dbReference>
<feature type="transmembrane region" description="Helical" evidence="1">
    <location>
        <begin position="38"/>
        <end position="56"/>
    </location>
</feature>
<dbReference type="Pfam" id="PF20327">
    <property type="entry name" value="DUF6622"/>
    <property type="match status" value="1"/>
</dbReference>
<feature type="transmembrane region" description="Helical" evidence="1">
    <location>
        <begin position="62"/>
        <end position="83"/>
    </location>
</feature>
<sequence length="175" mass="18178">MSVEAILSGTPVWVWVLLAFLVSRGLKALKGGTAPLSKLAIVPVVFTGWGIMHLIHEPSANWHTALAWIIGAVLGLAIGVALAQSGGMTVDREAGTVTLPGSAVPLVLILLTFASKFWLGVELATTHAGADSMFVLLDGLVSGVTAGIFAGRFLVYWLGFRQAGVPASAMLGDRS</sequence>
<protein>
    <recommendedName>
        <fullName evidence="4">DUF1453 domain-containing protein</fullName>
    </recommendedName>
</protein>
<evidence type="ECO:0008006" key="4">
    <source>
        <dbReference type="Google" id="ProtNLM"/>
    </source>
</evidence>
<feature type="transmembrane region" description="Helical" evidence="1">
    <location>
        <begin position="95"/>
        <end position="119"/>
    </location>
</feature>
<dbReference type="OrthoDB" id="3034721at2"/>
<keyword evidence="3" id="KW-1185">Reference proteome</keyword>
<evidence type="ECO:0000313" key="2">
    <source>
        <dbReference type="EMBL" id="SAL82308.1"/>
    </source>
</evidence>
<keyword evidence="1" id="KW-0812">Transmembrane</keyword>
<dbReference type="EMBL" id="FCON02000117">
    <property type="protein sequence ID" value="SAL82308.1"/>
    <property type="molecule type" value="Genomic_DNA"/>
</dbReference>
<keyword evidence="1" id="KW-1133">Transmembrane helix</keyword>
<name>A0A158KMA4_9BURK</name>
<accession>A0A158KMA4</accession>
<organism evidence="2 3">
    <name type="scientific">Caballeronia choica</name>
    <dbReference type="NCBI Taxonomy" id="326476"/>
    <lineage>
        <taxon>Bacteria</taxon>
        <taxon>Pseudomonadati</taxon>
        <taxon>Pseudomonadota</taxon>
        <taxon>Betaproteobacteria</taxon>
        <taxon>Burkholderiales</taxon>
        <taxon>Burkholderiaceae</taxon>
        <taxon>Caballeronia</taxon>
    </lineage>
</organism>
<feature type="transmembrane region" description="Helical" evidence="1">
    <location>
        <begin position="139"/>
        <end position="160"/>
    </location>
</feature>
<evidence type="ECO:0000313" key="3">
    <source>
        <dbReference type="Proteomes" id="UP000054770"/>
    </source>
</evidence>
<comment type="caution">
    <text evidence="2">The sequence shown here is derived from an EMBL/GenBank/DDBJ whole genome shotgun (WGS) entry which is preliminary data.</text>
</comment>
<evidence type="ECO:0000256" key="1">
    <source>
        <dbReference type="SAM" id="Phobius"/>
    </source>
</evidence>
<gene>
    <name evidence="2" type="ORF">AWB68_06470</name>
</gene>
<dbReference type="RefSeq" id="WP_087648412.1">
    <property type="nucleotide sequence ID" value="NZ_FCON02000117.1"/>
</dbReference>
<dbReference type="AlphaFoldDB" id="A0A158KMA4"/>